<dbReference type="GO" id="GO:0005789">
    <property type="term" value="C:endoplasmic reticulum membrane"/>
    <property type="evidence" value="ECO:0007669"/>
    <property type="project" value="UniProtKB-SubCell"/>
</dbReference>
<evidence type="ECO:0000256" key="3">
    <source>
        <dbReference type="ARBA" id="ARBA00022692"/>
    </source>
</evidence>
<evidence type="ECO:0000313" key="10">
    <source>
        <dbReference type="Proteomes" id="UP000614601"/>
    </source>
</evidence>
<keyword evidence="3 7" id="KW-0812">Transmembrane</keyword>
<dbReference type="EMBL" id="CAJFDH010000003">
    <property type="protein sequence ID" value="CAD5215070.1"/>
    <property type="molecule type" value="Genomic_DNA"/>
</dbReference>
<feature type="transmembrane region" description="Helical" evidence="7">
    <location>
        <begin position="17"/>
        <end position="41"/>
    </location>
</feature>
<dbReference type="OrthoDB" id="1716531at2759"/>
<keyword evidence="5 7" id="KW-1133">Transmembrane helix</keyword>
<dbReference type="InterPro" id="IPR007599">
    <property type="entry name" value="DER1"/>
</dbReference>
<evidence type="ECO:0000313" key="9">
    <source>
        <dbReference type="EMBL" id="CAD5215070.1"/>
    </source>
</evidence>
<accession>A0A811KFH2</accession>
<feature type="region of interest" description="Disordered" evidence="8">
    <location>
        <begin position="218"/>
        <end position="244"/>
    </location>
</feature>
<dbReference type="EMBL" id="CAJFCW020000003">
    <property type="protein sequence ID" value="CAG9103552.1"/>
    <property type="molecule type" value="Genomic_DNA"/>
</dbReference>
<evidence type="ECO:0000256" key="1">
    <source>
        <dbReference type="ARBA" id="ARBA00004477"/>
    </source>
</evidence>
<dbReference type="SUPFAM" id="SSF144091">
    <property type="entry name" value="Rhomboid-like"/>
    <property type="match status" value="1"/>
</dbReference>
<protein>
    <recommendedName>
        <fullName evidence="7">Derlin</fullName>
    </recommendedName>
</protein>
<evidence type="ECO:0000256" key="6">
    <source>
        <dbReference type="ARBA" id="ARBA00023136"/>
    </source>
</evidence>
<feature type="transmembrane region" description="Helical" evidence="7">
    <location>
        <begin position="95"/>
        <end position="128"/>
    </location>
</feature>
<feature type="transmembrane region" description="Helical" evidence="7">
    <location>
        <begin position="140"/>
        <end position="161"/>
    </location>
</feature>
<feature type="transmembrane region" description="Helical" evidence="7">
    <location>
        <begin position="53"/>
        <end position="75"/>
    </location>
</feature>
<evidence type="ECO:0000256" key="5">
    <source>
        <dbReference type="ARBA" id="ARBA00022989"/>
    </source>
</evidence>
<keyword evidence="10" id="KW-1185">Reference proteome</keyword>
<dbReference type="Proteomes" id="UP000614601">
    <property type="component" value="Unassembled WGS sequence"/>
</dbReference>
<dbReference type="InterPro" id="IPR035952">
    <property type="entry name" value="Rhomboid-like_sf"/>
</dbReference>
<comment type="function">
    <text evidence="7">May be involved in the degradation of misfolded endoplasmic reticulum (ER) luminal proteins.</text>
</comment>
<comment type="subcellular location">
    <subcellularLocation>
        <location evidence="1 7">Endoplasmic reticulum membrane</location>
        <topology evidence="1 7">Multi-pass membrane protein</topology>
    </subcellularLocation>
</comment>
<dbReference type="GO" id="GO:0036503">
    <property type="term" value="P:ERAD pathway"/>
    <property type="evidence" value="ECO:0007669"/>
    <property type="project" value="UniProtKB-ARBA"/>
</dbReference>
<comment type="similarity">
    <text evidence="2 7">Belongs to the derlin family.</text>
</comment>
<organism evidence="9 10">
    <name type="scientific">Bursaphelenchus okinawaensis</name>
    <dbReference type="NCBI Taxonomy" id="465554"/>
    <lineage>
        <taxon>Eukaryota</taxon>
        <taxon>Metazoa</taxon>
        <taxon>Ecdysozoa</taxon>
        <taxon>Nematoda</taxon>
        <taxon>Chromadorea</taxon>
        <taxon>Rhabditida</taxon>
        <taxon>Tylenchina</taxon>
        <taxon>Tylenchomorpha</taxon>
        <taxon>Aphelenchoidea</taxon>
        <taxon>Aphelenchoididae</taxon>
        <taxon>Bursaphelenchus</taxon>
    </lineage>
</organism>
<dbReference type="Proteomes" id="UP000783686">
    <property type="component" value="Unassembled WGS sequence"/>
</dbReference>
<dbReference type="FunFam" id="1.20.1540.10:FF:000016">
    <property type="entry name" value="Derlin"/>
    <property type="match status" value="1"/>
</dbReference>
<evidence type="ECO:0000256" key="8">
    <source>
        <dbReference type="SAM" id="MobiDB-lite"/>
    </source>
</evidence>
<keyword evidence="6 7" id="KW-0472">Membrane</keyword>
<dbReference type="PANTHER" id="PTHR11009">
    <property type="entry name" value="DER1-LIKE PROTEIN, DERLIN"/>
    <property type="match status" value="1"/>
</dbReference>
<proteinExistence type="inferred from homology"/>
<dbReference type="AlphaFoldDB" id="A0A811KFH2"/>
<evidence type="ECO:0000256" key="4">
    <source>
        <dbReference type="ARBA" id="ARBA00022824"/>
    </source>
</evidence>
<dbReference type="Pfam" id="PF04511">
    <property type="entry name" value="DER1"/>
    <property type="match status" value="1"/>
</dbReference>
<keyword evidence="4 7" id="KW-0256">Endoplasmic reticulum</keyword>
<sequence length="244" mass="28547">MQHLLQTYEQMPPVTRVYMTACVVTTLAVQFDLVTPFDLYFNWHLILYDFQWWRILTSFCYFGSLGFTFLFNIIFTYRHCQILEEGSFRDRTADFVFMFLFGGVFMIICACFVHLLFLGQAFTIMLVYVWSRRNPQIRMNFFGVISFNAPYLPWVLLFFSLLLGNNALVDVFGIACGHLYYFLEDVFPSLPNGFRILETPALMKWLFDPAPMPTVDIQERPGGFNWGAPDNDDDDQQNPPQEAQ</sequence>
<gene>
    <name evidence="9" type="ORF">BOKJ2_LOCUS5909</name>
</gene>
<evidence type="ECO:0000256" key="7">
    <source>
        <dbReference type="RuleBase" id="RU363059"/>
    </source>
</evidence>
<evidence type="ECO:0000256" key="2">
    <source>
        <dbReference type="ARBA" id="ARBA00008917"/>
    </source>
</evidence>
<reference evidence="9" key="1">
    <citation type="submission" date="2020-09" db="EMBL/GenBank/DDBJ databases">
        <authorList>
            <person name="Kikuchi T."/>
        </authorList>
    </citation>
    <scope>NUCLEOTIDE SEQUENCE</scope>
    <source>
        <strain evidence="9">SH1</strain>
    </source>
</reference>
<comment type="caution">
    <text evidence="9">The sequence shown here is derived from an EMBL/GenBank/DDBJ whole genome shotgun (WGS) entry which is preliminary data.</text>
</comment>
<name>A0A811KFH2_9BILA</name>